<evidence type="ECO:0000256" key="6">
    <source>
        <dbReference type="ARBA" id="ARBA00022719"/>
    </source>
</evidence>
<keyword evidence="10 11" id="KW-0472">Membrane</keyword>
<evidence type="ECO:0000256" key="8">
    <source>
        <dbReference type="ARBA" id="ARBA00022989"/>
    </source>
</evidence>
<keyword evidence="8 11" id="KW-1133">Transmembrane helix</keyword>
<proteinExistence type="inferred from homology"/>
<dbReference type="AlphaFoldDB" id="A0A6J5YHH2"/>
<comment type="subcellular location">
    <subcellularLocation>
        <location evidence="1">Membrane</location>
    </subcellularLocation>
</comment>
<evidence type="ECO:0000256" key="9">
    <source>
        <dbReference type="ARBA" id="ARBA00023027"/>
    </source>
</evidence>
<dbReference type="Pfam" id="PF00507">
    <property type="entry name" value="Oxidored_q4"/>
    <property type="match status" value="1"/>
</dbReference>
<name>A0A6J5YHH2_9ZZZZ</name>
<evidence type="ECO:0000256" key="4">
    <source>
        <dbReference type="ARBA" id="ARBA00022475"/>
    </source>
</evidence>
<feature type="transmembrane region" description="Helical" evidence="11">
    <location>
        <begin position="86"/>
        <end position="110"/>
    </location>
</feature>
<comment type="similarity">
    <text evidence="2">Belongs to the complex I subunit 3 family.</text>
</comment>
<protein>
    <submittedName>
        <fullName evidence="12">Unannotated protein</fullName>
    </submittedName>
</protein>
<reference evidence="12" key="1">
    <citation type="submission" date="2020-05" db="EMBL/GenBank/DDBJ databases">
        <authorList>
            <person name="Chiriac C."/>
            <person name="Salcher M."/>
            <person name="Ghai R."/>
            <person name="Kavagutti S V."/>
        </authorList>
    </citation>
    <scope>NUCLEOTIDE SEQUENCE</scope>
</reference>
<dbReference type="EMBL" id="CAEMXZ010000092">
    <property type="protein sequence ID" value="CAB4323997.1"/>
    <property type="molecule type" value="Genomic_DNA"/>
</dbReference>
<gene>
    <name evidence="12" type="ORF">UFOPK1392_01760</name>
    <name evidence="13" type="ORF">UFOPK3733_01600</name>
</gene>
<keyword evidence="7" id="KW-1278">Translocase</keyword>
<dbReference type="GO" id="GO:0030964">
    <property type="term" value="C:NADH dehydrogenase complex"/>
    <property type="evidence" value="ECO:0007669"/>
    <property type="project" value="TreeGrafter"/>
</dbReference>
<evidence type="ECO:0000256" key="2">
    <source>
        <dbReference type="ARBA" id="ARBA00008472"/>
    </source>
</evidence>
<feature type="transmembrane region" description="Helical" evidence="11">
    <location>
        <begin position="6"/>
        <end position="29"/>
    </location>
</feature>
<dbReference type="PANTHER" id="PTHR11058:SF22">
    <property type="entry name" value="NADH-QUINONE OXIDOREDUCTASE SUBUNIT A"/>
    <property type="match status" value="1"/>
</dbReference>
<evidence type="ECO:0000313" key="12">
    <source>
        <dbReference type="EMBL" id="CAB4323997.1"/>
    </source>
</evidence>
<evidence type="ECO:0000256" key="10">
    <source>
        <dbReference type="ARBA" id="ARBA00023136"/>
    </source>
</evidence>
<dbReference type="PANTHER" id="PTHR11058">
    <property type="entry name" value="NADH-UBIQUINONE OXIDOREDUCTASE CHAIN 3"/>
    <property type="match status" value="1"/>
</dbReference>
<accession>A0A6J5YHH2</accession>
<organism evidence="12">
    <name type="scientific">freshwater metagenome</name>
    <dbReference type="NCBI Taxonomy" id="449393"/>
    <lineage>
        <taxon>unclassified sequences</taxon>
        <taxon>metagenomes</taxon>
        <taxon>ecological metagenomes</taxon>
    </lineage>
</organism>
<keyword evidence="9" id="KW-0520">NAD</keyword>
<dbReference type="EMBL" id="CAFBNC010000092">
    <property type="protein sequence ID" value="CAB4946250.1"/>
    <property type="molecule type" value="Genomic_DNA"/>
</dbReference>
<sequence>MGQYLPIFAMLVLAILFAAISILVSKILAPRRPSASKSSPYECGIVPGRDVPERFPVKFFLVAMIFIVFDIEVIFLFPFATVFRSLGGYGIAAIVIFSAAVFESFVYLISNGALDWGPIKQLRQSGITSPARTASSTIRLVGLEGRDLSVATAPASSEEAA</sequence>
<dbReference type="InterPro" id="IPR038430">
    <property type="entry name" value="NDAH_ubi_oxred_su3_sf"/>
</dbReference>
<feature type="transmembrane region" description="Helical" evidence="11">
    <location>
        <begin position="59"/>
        <end position="80"/>
    </location>
</feature>
<dbReference type="Gene3D" id="1.20.58.1610">
    <property type="entry name" value="NADH:ubiquinone/plastoquinone oxidoreductase, chain 3"/>
    <property type="match status" value="1"/>
</dbReference>
<evidence type="ECO:0000313" key="13">
    <source>
        <dbReference type="EMBL" id="CAB4946250.1"/>
    </source>
</evidence>
<evidence type="ECO:0000256" key="7">
    <source>
        <dbReference type="ARBA" id="ARBA00022967"/>
    </source>
</evidence>
<evidence type="ECO:0000256" key="5">
    <source>
        <dbReference type="ARBA" id="ARBA00022692"/>
    </source>
</evidence>
<evidence type="ECO:0000256" key="3">
    <source>
        <dbReference type="ARBA" id="ARBA00022448"/>
    </source>
</evidence>
<dbReference type="GO" id="GO:0008137">
    <property type="term" value="F:NADH dehydrogenase (ubiquinone) activity"/>
    <property type="evidence" value="ECO:0007669"/>
    <property type="project" value="InterPro"/>
</dbReference>
<keyword evidence="4" id="KW-1003">Cell membrane</keyword>
<evidence type="ECO:0000256" key="1">
    <source>
        <dbReference type="ARBA" id="ARBA00004370"/>
    </source>
</evidence>
<keyword evidence="6" id="KW-0874">Quinone</keyword>
<keyword evidence="5 11" id="KW-0812">Transmembrane</keyword>
<dbReference type="GO" id="GO:0048038">
    <property type="term" value="F:quinone binding"/>
    <property type="evidence" value="ECO:0007669"/>
    <property type="project" value="UniProtKB-KW"/>
</dbReference>
<keyword evidence="3" id="KW-0813">Transport</keyword>
<dbReference type="InterPro" id="IPR000440">
    <property type="entry name" value="NADH_UbQ/plastoQ_OxRdtase_su3"/>
</dbReference>
<evidence type="ECO:0000256" key="11">
    <source>
        <dbReference type="SAM" id="Phobius"/>
    </source>
</evidence>